<keyword evidence="1" id="KW-0597">Phosphoprotein</keyword>
<name>A0A7Y0K4U8_9BACI</name>
<dbReference type="CDD" id="cd07041">
    <property type="entry name" value="STAS_RsbR_RsbS_like"/>
    <property type="match status" value="1"/>
</dbReference>
<dbReference type="PANTHER" id="PTHR33745:SF3">
    <property type="entry name" value="RSBT CO-ANTAGONIST PROTEIN RSBRC"/>
    <property type="match status" value="1"/>
</dbReference>
<dbReference type="Proteomes" id="UP000588491">
    <property type="component" value="Unassembled WGS sequence"/>
</dbReference>
<dbReference type="Pfam" id="PF01740">
    <property type="entry name" value="STAS"/>
    <property type="match status" value="1"/>
</dbReference>
<keyword evidence="4" id="KW-1185">Reference proteome</keyword>
<reference evidence="3 4" key="1">
    <citation type="submission" date="2020-04" db="EMBL/GenBank/DDBJ databases">
        <title>Bacillus sp. UniB3 isolated from commercial digestive syrup.</title>
        <authorList>
            <person name="Thorat V."/>
            <person name="Kirdat K."/>
            <person name="Tiwarekar B."/>
            <person name="Yadav A."/>
        </authorList>
    </citation>
    <scope>NUCLEOTIDE SEQUENCE [LARGE SCALE GENOMIC DNA]</scope>
    <source>
        <strain evidence="3 4">UniB3</strain>
    </source>
</reference>
<dbReference type="Gene3D" id="3.30.750.24">
    <property type="entry name" value="STAS domain"/>
    <property type="match status" value="1"/>
</dbReference>
<protein>
    <submittedName>
        <fullName evidence="3">STAS domain-containing protein</fullName>
    </submittedName>
</protein>
<feature type="domain" description="STAS" evidence="2">
    <location>
        <begin position="164"/>
        <end position="275"/>
    </location>
</feature>
<dbReference type="InterPro" id="IPR002645">
    <property type="entry name" value="STAS_dom"/>
</dbReference>
<comment type="caution">
    <text evidence="3">The sequence shown here is derived from an EMBL/GenBank/DDBJ whole genome shotgun (WGS) entry which is preliminary data.</text>
</comment>
<accession>A0A7Y0K4U8</accession>
<evidence type="ECO:0000256" key="1">
    <source>
        <dbReference type="ARBA" id="ARBA00022553"/>
    </source>
</evidence>
<dbReference type="SUPFAM" id="SSF52091">
    <property type="entry name" value="SpoIIaa-like"/>
    <property type="match status" value="1"/>
</dbReference>
<dbReference type="PROSITE" id="PS50801">
    <property type="entry name" value="STAS"/>
    <property type="match status" value="1"/>
</dbReference>
<evidence type="ECO:0000259" key="2">
    <source>
        <dbReference type="PROSITE" id="PS50801"/>
    </source>
</evidence>
<dbReference type="AlphaFoldDB" id="A0A7Y0K4U8"/>
<organism evidence="3 4">
    <name type="scientific">Niallia alba</name>
    <dbReference type="NCBI Taxonomy" id="2729105"/>
    <lineage>
        <taxon>Bacteria</taxon>
        <taxon>Bacillati</taxon>
        <taxon>Bacillota</taxon>
        <taxon>Bacilli</taxon>
        <taxon>Bacillales</taxon>
        <taxon>Bacillaceae</taxon>
        <taxon>Niallia</taxon>
    </lineage>
</organism>
<gene>
    <name evidence="3" type="ORF">HHU08_01500</name>
</gene>
<proteinExistence type="predicted"/>
<dbReference type="PANTHER" id="PTHR33745">
    <property type="entry name" value="RSBT ANTAGONIST PROTEIN RSBS-RELATED"/>
    <property type="match status" value="1"/>
</dbReference>
<dbReference type="EMBL" id="JABBPK010000001">
    <property type="protein sequence ID" value="NMO75716.1"/>
    <property type="molecule type" value="Genomic_DNA"/>
</dbReference>
<dbReference type="RefSeq" id="WP_169187643.1">
    <property type="nucleotide sequence ID" value="NZ_JABBPK010000001.1"/>
</dbReference>
<dbReference type="InterPro" id="IPR051932">
    <property type="entry name" value="Bact_StressResp_Reg"/>
</dbReference>
<sequence>MGKNNELHAFLLNKASQLTEEWYNSLDKNDPTGVYSSSDPKVIKTLKEQNFEFHLNLCEIFIEEDALMLQKFNTWVQKVARDKEHLNTPIHFIIREFIRVRKQYLEFIEEFVSENEGDIDNQIEKWNEMIIDAFDFAILQFSEETHKYSSSQLEAQQEMINELSSPIITLNNDMALLPLVGDIDTARAKFIIESTLNQCADKGITDLFIDLSGVVMVDTLVAQRIFHLIEALRLIGVTTIISGIRPEIAQTAVQLGLSFNNIITKSTLSQAITFKTEKSIVSRQM</sequence>
<dbReference type="InterPro" id="IPR036513">
    <property type="entry name" value="STAS_dom_sf"/>
</dbReference>
<evidence type="ECO:0000313" key="4">
    <source>
        <dbReference type="Proteomes" id="UP000588491"/>
    </source>
</evidence>
<evidence type="ECO:0000313" key="3">
    <source>
        <dbReference type="EMBL" id="NMO75716.1"/>
    </source>
</evidence>